<name>A0A9X2RGU2_9PROT</name>
<protein>
    <submittedName>
        <fullName evidence="2">Uncharacterized protein</fullName>
    </submittedName>
</protein>
<reference evidence="2" key="1">
    <citation type="submission" date="2022-07" db="EMBL/GenBank/DDBJ databases">
        <title>Parvularcula maris sp. nov., an algicidal bacterium isolated from seawater.</title>
        <authorList>
            <person name="Li F."/>
        </authorList>
    </citation>
    <scope>NUCLEOTIDE SEQUENCE</scope>
    <source>
        <strain evidence="2">BGMRC 0090</strain>
    </source>
</reference>
<keyword evidence="1" id="KW-1133">Transmembrane helix</keyword>
<proteinExistence type="predicted"/>
<keyword evidence="1" id="KW-0472">Membrane</keyword>
<evidence type="ECO:0000313" key="2">
    <source>
        <dbReference type="EMBL" id="MCQ8184199.1"/>
    </source>
</evidence>
<dbReference type="RefSeq" id="WP_256618003.1">
    <property type="nucleotide sequence ID" value="NZ_JANIBC010000001.1"/>
</dbReference>
<keyword evidence="3" id="KW-1185">Reference proteome</keyword>
<evidence type="ECO:0000313" key="3">
    <source>
        <dbReference type="Proteomes" id="UP001142610"/>
    </source>
</evidence>
<feature type="transmembrane region" description="Helical" evidence="1">
    <location>
        <begin position="39"/>
        <end position="55"/>
    </location>
</feature>
<gene>
    <name evidence="2" type="ORF">NOG11_02260</name>
</gene>
<organism evidence="2 3">
    <name type="scientific">Parvularcula maris</name>
    <dbReference type="NCBI Taxonomy" id="2965077"/>
    <lineage>
        <taxon>Bacteria</taxon>
        <taxon>Pseudomonadati</taxon>
        <taxon>Pseudomonadota</taxon>
        <taxon>Alphaproteobacteria</taxon>
        <taxon>Parvularculales</taxon>
        <taxon>Parvularculaceae</taxon>
        <taxon>Parvularcula</taxon>
    </lineage>
</organism>
<sequence>MNRSENRLLTATVLGIAFGFAFLAIIGALFGVIDPKTSVLFVPIVLMLATVFAAVRRSSR</sequence>
<evidence type="ECO:0000256" key="1">
    <source>
        <dbReference type="SAM" id="Phobius"/>
    </source>
</evidence>
<dbReference type="EMBL" id="JANIBC010000001">
    <property type="protein sequence ID" value="MCQ8184199.1"/>
    <property type="molecule type" value="Genomic_DNA"/>
</dbReference>
<keyword evidence="1" id="KW-0812">Transmembrane</keyword>
<comment type="caution">
    <text evidence="2">The sequence shown here is derived from an EMBL/GenBank/DDBJ whole genome shotgun (WGS) entry which is preliminary data.</text>
</comment>
<dbReference type="Proteomes" id="UP001142610">
    <property type="component" value="Unassembled WGS sequence"/>
</dbReference>
<feature type="transmembrane region" description="Helical" evidence="1">
    <location>
        <begin position="12"/>
        <end position="33"/>
    </location>
</feature>
<dbReference type="AlphaFoldDB" id="A0A9X2RGU2"/>
<accession>A0A9X2RGU2</accession>